<evidence type="ECO:0000313" key="4">
    <source>
        <dbReference type="Proteomes" id="UP000248079"/>
    </source>
</evidence>
<feature type="domain" description="NADH:ubiquinone oxidoreductase intermediate-associated protein 30" evidence="2">
    <location>
        <begin position="12"/>
        <end position="161"/>
    </location>
</feature>
<comment type="caution">
    <text evidence="3">The sequence shown here is derived from an EMBL/GenBank/DDBJ whole genome shotgun (WGS) entry which is preliminary data.</text>
</comment>
<dbReference type="InterPro" id="IPR013857">
    <property type="entry name" value="NADH-UbQ_OxRdtase-assoc_prot30"/>
</dbReference>
<organism evidence="3 4">
    <name type="scientific">Marinifilum breve</name>
    <dbReference type="NCBI Taxonomy" id="2184082"/>
    <lineage>
        <taxon>Bacteria</taxon>
        <taxon>Pseudomonadati</taxon>
        <taxon>Bacteroidota</taxon>
        <taxon>Bacteroidia</taxon>
        <taxon>Marinilabiliales</taxon>
        <taxon>Marinifilaceae</taxon>
    </lineage>
</organism>
<protein>
    <submittedName>
        <fullName evidence="3">CIA30 family protein</fullName>
    </submittedName>
</protein>
<dbReference type="PANTHER" id="PTHR13194:SF19">
    <property type="entry name" value="NAD(P)-BINDING ROSSMANN-FOLD SUPERFAMILY PROTEIN"/>
    <property type="match status" value="1"/>
</dbReference>
<dbReference type="SUPFAM" id="SSF49785">
    <property type="entry name" value="Galactose-binding domain-like"/>
    <property type="match status" value="1"/>
</dbReference>
<gene>
    <name evidence="3" type="ORF">DF185_11665</name>
</gene>
<accession>A0A2V4A1Y3</accession>
<evidence type="ECO:0000313" key="3">
    <source>
        <dbReference type="EMBL" id="PXY01330.1"/>
    </source>
</evidence>
<evidence type="ECO:0000256" key="1">
    <source>
        <dbReference type="ARBA" id="ARBA00007884"/>
    </source>
</evidence>
<dbReference type="Pfam" id="PF08547">
    <property type="entry name" value="CIA30"/>
    <property type="match status" value="1"/>
</dbReference>
<dbReference type="InterPro" id="IPR008979">
    <property type="entry name" value="Galactose-bd-like_sf"/>
</dbReference>
<name>A0A2V4A1Y3_9BACT</name>
<dbReference type="OrthoDB" id="442188at2"/>
<reference evidence="3 4" key="1">
    <citation type="submission" date="2018-05" db="EMBL/GenBank/DDBJ databases">
        <title>Marinifilum breve JC075T sp. nov., a marine bacterium isolated from Yongle Blue Hole in the South China Sea.</title>
        <authorList>
            <person name="Fu T."/>
        </authorList>
    </citation>
    <scope>NUCLEOTIDE SEQUENCE [LARGE SCALE GENOMIC DNA]</scope>
    <source>
        <strain evidence="3 4">JC075</strain>
    </source>
</reference>
<dbReference type="Proteomes" id="UP000248079">
    <property type="component" value="Unassembled WGS sequence"/>
</dbReference>
<dbReference type="EMBL" id="QFLI01000004">
    <property type="protein sequence ID" value="PXY01330.1"/>
    <property type="molecule type" value="Genomic_DNA"/>
</dbReference>
<comment type="similarity">
    <text evidence="1">Belongs to the CIA30 family.</text>
</comment>
<keyword evidence="4" id="KW-1185">Reference proteome</keyword>
<dbReference type="Gene3D" id="2.60.120.430">
    <property type="entry name" value="Galactose-binding lectin"/>
    <property type="match status" value="1"/>
</dbReference>
<sequence>MLTHADTKVLADFTSDTNLSDWYIVNDVVMGGRSDSGIFLNGENCAVFKGYVSLENNGGFAMVKHIFDPIEIDAHSKIVMKIKGDGKRYQVRLKSQISQSHSHINYFTTTGDWQVIEIPFKDFYASFRGRRLSYPNFNADQLSEVAFLIGNKKAEEFQLKIKWIALK</sequence>
<proteinExistence type="inferred from homology"/>
<evidence type="ECO:0000259" key="2">
    <source>
        <dbReference type="Pfam" id="PF08547"/>
    </source>
</evidence>
<dbReference type="AlphaFoldDB" id="A0A2V4A1Y3"/>
<dbReference type="PANTHER" id="PTHR13194">
    <property type="entry name" value="COMPLEX I INTERMEDIATE-ASSOCIATED PROTEIN 30"/>
    <property type="match status" value="1"/>
</dbReference>
<dbReference type="InterPro" id="IPR039131">
    <property type="entry name" value="NDUFAF1"/>
</dbReference>